<dbReference type="SUPFAM" id="SSF102114">
    <property type="entry name" value="Radical SAM enzymes"/>
    <property type="match status" value="1"/>
</dbReference>
<proteinExistence type="inferred from homology"/>
<comment type="cofactor">
    <cofactor evidence="1">
        <name>[4Fe-4S] cluster</name>
        <dbReference type="ChEBI" id="CHEBI:49883"/>
    </cofactor>
</comment>
<evidence type="ECO:0000256" key="3">
    <source>
        <dbReference type="ARBA" id="ARBA00022691"/>
    </source>
</evidence>
<organism evidence="9 12">
    <name type="scientific">Pseudoduganella umbonata</name>
    <dbReference type="NCBI Taxonomy" id="864828"/>
    <lineage>
        <taxon>Bacteria</taxon>
        <taxon>Pseudomonadati</taxon>
        <taxon>Pseudomonadota</taxon>
        <taxon>Betaproteobacteria</taxon>
        <taxon>Burkholderiales</taxon>
        <taxon>Oxalobacteraceae</taxon>
        <taxon>Telluria group</taxon>
        <taxon>Pseudoduganella</taxon>
    </lineage>
</organism>
<dbReference type="SFLD" id="SFLDG01386">
    <property type="entry name" value="main_SPASM_domain-containing"/>
    <property type="match status" value="1"/>
</dbReference>
<feature type="domain" description="Radical SAM core" evidence="8">
    <location>
        <begin position="4"/>
        <end position="225"/>
    </location>
</feature>
<dbReference type="CDD" id="cd21120">
    <property type="entry name" value="SPASM_anSME"/>
    <property type="match status" value="1"/>
</dbReference>
<dbReference type="SFLD" id="SFLDS00029">
    <property type="entry name" value="Radical_SAM"/>
    <property type="match status" value="1"/>
</dbReference>
<evidence type="ECO:0000313" key="11">
    <source>
        <dbReference type="Proteomes" id="UP000298763"/>
    </source>
</evidence>
<dbReference type="Pfam" id="PF13186">
    <property type="entry name" value="SPASM"/>
    <property type="match status" value="1"/>
</dbReference>
<dbReference type="EMBL" id="CP040017">
    <property type="protein sequence ID" value="QCP14299.1"/>
    <property type="molecule type" value="Genomic_DNA"/>
</dbReference>
<dbReference type="GO" id="GO:0016491">
    <property type="term" value="F:oxidoreductase activity"/>
    <property type="evidence" value="ECO:0007669"/>
    <property type="project" value="InterPro"/>
</dbReference>
<dbReference type="Gene3D" id="3.20.20.70">
    <property type="entry name" value="Aldolase class I"/>
    <property type="match status" value="1"/>
</dbReference>
<evidence type="ECO:0000313" key="12">
    <source>
        <dbReference type="Proteomes" id="UP000584325"/>
    </source>
</evidence>
<keyword evidence="11" id="KW-1185">Reference proteome</keyword>
<dbReference type="SFLD" id="SFLDG01384">
    <property type="entry name" value="thioether_bond_formation_requi"/>
    <property type="match status" value="1"/>
</dbReference>
<dbReference type="InterPro" id="IPR058240">
    <property type="entry name" value="rSAM_sf"/>
</dbReference>
<dbReference type="Proteomes" id="UP000584325">
    <property type="component" value="Unassembled WGS sequence"/>
</dbReference>
<dbReference type="NCBIfam" id="TIGR04085">
    <property type="entry name" value="rSAM_more_4Fe4S"/>
    <property type="match status" value="1"/>
</dbReference>
<dbReference type="PANTHER" id="PTHR43273">
    <property type="entry name" value="ANAEROBIC SULFATASE-MATURATING ENZYME HOMOLOG ASLB-RELATED"/>
    <property type="match status" value="1"/>
</dbReference>
<dbReference type="Proteomes" id="UP000298763">
    <property type="component" value="Chromosome"/>
</dbReference>
<dbReference type="PROSITE" id="PS51918">
    <property type="entry name" value="RADICAL_SAM"/>
    <property type="match status" value="1"/>
</dbReference>
<dbReference type="EMBL" id="JACHXS010000004">
    <property type="protein sequence ID" value="MBB3221903.1"/>
    <property type="molecule type" value="Genomic_DNA"/>
</dbReference>
<dbReference type="InterPro" id="IPR007197">
    <property type="entry name" value="rSAM"/>
</dbReference>
<reference evidence="9 12" key="2">
    <citation type="submission" date="2020-08" db="EMBL/GenBank/DDBJ databases">
        <title>Genomic Encyclopedia of Type Strains, Phase III (KMG-III): the genomes of soil and plant-associated and newly described type strains.</title>
        <authorList>
            <person name="Whitman W."/>
        </authorList>
    </citation>
    <scope>NUCLEOTIDE SEQUENCE [LARGE SCALE GENOMIC DNA]</scope>
    <source>
        <strain evidence="9 12">CECT 7753</strain>
    </source>
</reference>
<evidence type="ECO:0000259" key="8">
    <source>
        <dbReference type="PROSITE" id="PS51918"/>
    </source>
</evidence>
<accession>A0A4P8HW11</accession>
<dbReference type="GO" id="GO:0046872">
    <property type="term" value="F:metal ion binding"/>
    <property type="evidence" value="ECO:0007669"/>
    <property type="project" value="UniProtKB-KW"/>
</dbReference>
<name>A0A4P8HW11_9BURK</name>
<protein>
    <submittedName>
        <fullName evidence="10">Anaerobic sulfatase maturase</fullName>
    </submittedName>
</protein>
<evidence type="ECO:0000256" key="5">
    <source>
        <dbReference type="ARBA" id="ARBA00023004"/>
    </source>
</evidence>
<keyword evidence="2" id="KW-0004">4Fe-4S</keyword>
<evidence type="ECO:0000256" key="2">
    <source>
        <dbReference type="ARBA" id="ARBA00022485"/>
    </source>
</evidence>
<gene>
    <name evidence="10" type="ORF">FCL38_30690</name>
    <name evidence="9" type="ORF">FHS02_002713</name>
</gene>
<evidence type="ECO:0000313" key="10">
    <source>
        <dbReference type="EMBL" id="QCP14299.1"/>
    </source>
</evidence>
<sequence>MTMQTPGLHLMAKPTGPLCNLDCSYCFYLEKEQLYPERQRFLMNDEVLRAYVAQSIAGESGPEVLFTWQGGEPMLRGLRFFRQAVALQREMAGGKTIRNALQTNGTLLDDEWCAFLAEAGFTVGISLDGPRALHDRDRVDKAGRGTFDAVMRGIALLKRYRIDFNVLVTVTAEVAKHPLAVYRFLKEQGVRHIQFNPVVERMPAADEHAVKLTFAKPGLASVSTPKLALAPQTVNPGDYGDFLVGVFDEWIRHDVGQVYVMNFEWALASWLGLPSTVCLFAENCGRALIVEHDGDVYSCDHFMYPEHRLGNIRQAGVAELAASPQQVAFGQAKSASLPAFCRQCPYLFACHGECPKNRFATAPDGAPGLNYLCPAYKKYFRHITQYMNAMAKLIGAGQPAALVMEAFKGPLAVRVDPAPA</sequence>
<dbReference type="SFLD" id="SFLDG01072">
    <property type="entry name" value="dehydrogenase_like"/>
    <property type="match status" value="1"/>
</dbReference>
<dbReference type="RefSeq" id="WP_137317070.1">
    <property type="nucleotide sequence ID" value="NZ_CP040017.1"/>
</dbReference>
<evidence type="ECO:0000256" key="6">
    <source>
        <dbReference type="ARBA" id="ARBA00023014"/>
    </source>
</evidence>
<dbReference type="NCBIfam" id="TIGR03942">
    <property type="entry name" value="sulfatase_rSAM"/>
    <property type="match status" value="1"/>
</dbReference>
<dbReference type="SFLD" id="SFLDF00285">
    <property type="entry name" value="anaerobic_Ser-type_sulfatase-m"/>
    <property type="match status" value="1"/>
</dbReference>
<dbReference type="PANTHER" id="PTHR43273:SF3">
    <property type="entry name" value="ANAEROBIC SULFATASE-MATURATING ENZYME HOMOLOG ASLB-RELATED"/>
    <property type="match status" value="1"/>
</dbReference>
<dbReference type="InterPro" id="IPR023867">
    <property type="entry name" value="Sulphatase_maturase_rSAM"/>
</dbReference>
<dbReference type="Pfam" id="PF04055">
    <property type="entry name" value="Radical_SAM"/>
    <property type="match status" value="1"/>
</dbReference>
<dbReference type="InterPro" id="IPR023885">
    <property type="entry name" value="4Fe4S-binding_SPASM_dom"/>
</dbReference>
<dbReference type="OrthoDB" id="308557at2"/>
<dbReference type="InterPro" id="IPR013785">
    <property type="entry name" value="Aldolase_TIM"/>
</dbReference>
<keyword evidence="3" id="KW-0949">S-adenosyl-L-methionine</keyword>
<dbReference type="CDD" id="cd01335">
    <property type="entry name" value="Radical_SAM"/>
    <property type="match status" value="1"/>
</dbReference>
<evidence type="ECO:0000256" key="4">
    <source>
        <dbReference type="ARBA" id="ARBA00022723"/>
    </source>
</evidence>
<dbReference type="InterPro" id="IPR034491">
    <property type="entry name" value="Anaerob_Ser_sulfatase-maturase"/>
</dbReference>
<dbReference type="AlphaFoldDB" id="A0A4P8HW11"/>
<keyword evidence="6" id="KW-0411">Iron-sulfur</keyword>
<reference evidence="10 11" key="1">
    <citation type="submission" date="2019-05" db="EMBL/GenBank/DDBJ databases">
        <title>Draft Genome Sequences of Six Type Strains of the Genus Massilia.</title>
        <authorList>
            <person name="Miess H."/>
            <person name="Frediansyhah A."/>
            <person name="Gross H."/>
        </authorList>
    </citation>
    <scope>NUCLEOTIDE SEQUENCE [LARGE SCALE GENOMIC DNA]</scope>
    <source>
        <strain evidence="10 11">DSMZ 26121</strain>
    </source>
</reference>
<comment type="similarity">
    <text evidence="7">Belongs to the radical SAM superfamily. Anaerobic sulfatase-maturating enzyme family.</text>
</comment>
<dbReference type="InterPro" id="IPR047207">
    <property type="entry name" value="SPASM_anSME"/>
</dbReference>
<keyword evidence="4" id="KW-0479">Metal-binding</keyword>
<dbReference type="GO" id="GO:0051539">
    <property type="term" value="F:4 iron, 4 sulfur cluster binding"/>
    <property type="evidence" value="ECO:0007669"/>
    <property type="project" value="UniProtKB-KW"/>
</dbReference>
<evidence type="ECO:0000256" key="7">
    <source>
        <dbReference type="ARBA" id="ARBA00023601"/>
    </source>
</evidence>
<evidence type="ECO:0000256" key="1">
    <source>
        <dbReference type="ARBA" id="ARBA00001966"/>
    </source>
</evidence>
<evidence type="ECO:0000313" key="9">
    <source>
        <dbReference type="EMBL" id="MBB3221903.1"/>
    </source>
</evidence>
<keyword evidence="5" id="KW-0408">Iron</keyword>
<dbReference type="SFLD" id="SFLDG01067">
    <property type="entry name" value="SPASM/twitch_domain_containing"/>
    <property type="match status" value="1"/>
</dbReference>